<reference evidence="2 4" key="1">
    <citation type="submission" date="2018-08" db="EMBL/GenBank/DDBJ databases">
        <title>Proposal of Muricauda 72 sp.nov. and Muricauda NH166 sp.nov., isolated from seawater.</title>
        <authorList>
            <person name="Cheng H."/>
            <person name="Wu Y.-H."/>
            <person name="Guo L.-L."/>
            <person name="Xu X.-W."/>
        </authorList>
    </citation>
    <scope>NUCLEOTIDE SEQUENCE [LARGE SCALE GENOMIC DNA]</scope>
    <source>
        <strain evidence="2 4">NH166</strain>
    </source>
</reference>
<sequence>MKKFVFKIGLYGMLMLLGIELLVRVFHVYTERPERYLDGYDVEKWVPNQTGLSVTGNRKQNVGKYRINQFGFNSVYDTYDPKGDGLDVALVGDSFIEGFHQDYNNSLGQKVEHYMGDKVKVWEFGYAGYDLADQLHLIKAYDSIFKKMDCTIIYMRFTDDLTRSEYKISNRLSLDTPVNRILKEIKTVVYLKDIGLFDPITKTVGSVLSLLKGKTDGQGTPQAPDKEAIDEKRLENFKALVETYGYDKKKNILLLDGRLCSEDFLNYLKGNGFKTIDFSKTFLASETPTDLIYDQHWNDHGRELLAELISNYLKKKG</sequence>
<accession>A0A418NC02</accession>
<dbReference type="Gene3D" id="3.40.50.1110">
    <property type="entry name" value="SGNH hydrolase"/>
    <property type="match status" value="1"/>
</dbReference>
<keyword evidence="1" id="KW-1133">Transmembrane helix</keyword>
<dbReference type="GO" id="GO:0016788">
    <property type="term" value="F:hydrolase activity, acting on ester bonds"/>
    <property type="evidence" value="ECO:0007669"/>
    <property type="project" value="UniProtKB-ARBA"/>
</dbReference>
<dbReference type="AlphaFoldDB" id="A0A418NC02"/>
<proteinExistence type="predicted"/>
<gene>
    <name evidence="2" type="ORF">D2U88_00600</name>
    <name evidence="3" type="ORF">FQ019_00580</name>
</gene>
<evidence type="ECO:0000313" key="5">
    <source>
        <dbReference type="Proteomes" id="UP000321528"/>
    </source>
</evidence>
<protein>
    <recommendedName>
        <fullName evidence="6">SGNH/GDSL hydrolase family protein</fullName>
    </recommendedName>
</protein>
<evidence type="ECO:0008006" key="6">
    <source>
        <dbReference type="Google" id="ProtNLM"/>
    </source>
</evidence>
<keyword evidence="1" id="KW-0812">Transmembrane</keyword>
<organism evidence="2 4">
    <name type="scientific">Flagellimonas aequoris</name>
    <dbReference type="NCBI Taxonomy" id="2306997"/>
    <lineage>
        <taxon>Bacteria</taxon>
        <taxon>Pseudomonadati</taxon>
        <taxon>Bacteroidota</taxon>
        <taxon>Flavobacteriia</taxon>
        <taxon>Flavobacteriales</taxon>
        <taxon>Flavobacteriaceae</taxon>
        <taxon>Flagellimonas</taxon>
    </lineage>
</organism>
<evidence type="ECO:0000313" key="4">
    <source>
        <dbReference type="Proteomes" id="UP000284189"/>
    </source>
</evidence>
<name>A0A418NC02_9FLAO</name>
<feature type="transmembrane region" description="Helical" evidence="1">
    <location>
        <begin position="6"/>
        <end position="26"/>
    </location>
</feature>
<dbReference type="Proteomes" id="UP000321528">
    <property type="component" value="Unassembled WGS sequence"/>
</dbReference>
<dbReference type="RefSeq" id="WP_119638361.1">
    <property type="nucleotide sequence ID" value="NZ_QXFJ01000007.1"/>
</dbReference>
<dbReference type="EMBL" id="QXFJ01000007">
    <property type="protein sequence ID" value="RIV74401.1"/>
    <property type="molecule type" value="Genomic_DNA"/>
</dbReference>
<dbReference type="EMBL" id="VNWL01000006">
    <property type="protein sequence ID" value="TXK08523.1"/>
    <property type="molecule type" value="Genomic_DNA"/>
</dbReference>
<dbReference type="InterPro" id="IPR036514">
    <property type="entry name" value="SGNH_hydro_sf"/>
</dbReference>
<keyword evidence="5" id="KW-1185">Reference proteome</keyword>
<evidence type="ECO:0000313" key="2">
    <source>
        <dbReference type="EMBL" id="RIV74401.1"/>
    </source>
</evidence>
<evidence type="ECO:0000313" key="3">
    <source>
        <dbReference type="EMBL" id="TXK08523.1"/>
    </source>
</evidence>
<keyword evidence="1" id="KW-0472">Membrane</keyword>
<evidence type="ECO:0000256" key="1">
    <source>
        <dbReference type="SAM" id="Phobius"/>
    </source>
</evidence>
<reference evidence="3 5" key="2">
    <citation type="submission" date="2019-07" db="EMBL/GenBank/DDBJ databases">
        <title>Draft genome of two Muricauda strains isolated from deep sea.</title>
        <authorList>
            <person name="Sun C."/>
        </authorList>
    </citation>
    <scope>NUCLEOTIDE SEQUENCE [LARGE SCALE GENOMIC DNA]</scope>
    <source>
        <strain evidence="3 5">NH166</strain>
    </source>
</reference>
<dbReference type="SUPFAM" id="SSF52266">
    <property type="entry name" value="SGNH hydrolase"/>
    <property type="match status" value="1"/>
</dbReference>
<comment type="caution">
    <text evidence="2">The sequence shown here is derived from an EMBL/GenBank/DDBJ whole genome shotgun (WGS) entry which is preliminary data.</text>
</comment>
<dbReference type="Proteomes" id="UP000284189">
    <property type="component" value="Unassembled WGS sequence"/>
</dbReference>
<dbReference type="OrthoDB" id="1426759at2"/>